<dbReference type="InterPro" id="IPR022880">
    <property type="entry name" value="DNApol_IV"/>
</dbReference>
<reference evidence="3" key="1">
    <citation type="submission" date="2021-05" db="EMBL/GenBank/DDBJ databases">
        <title>Energy efficiency and biological interactions define the core microbiome of deep oligotrophic groundwater.</title>
        <authorList>
            <person name="Mehrshad M."/>
            <person name="Lopez-Fernandez M."/>
            <person name="Bell E."/>
            <person name="Bernier-Latmani R."/>
            <person name="Bertilsson S."/>
            <person name="Dopson M."/>
        </authorList>
    </citation>
    <scope>NUCLEOTIDE SEQUENCE</scope>
    <source>
        <strain evidence="3">Modern_marine.mb.64</strain>
    </source>
</reference>
<organism evidence="3 4">
    <name type="scientific">Eiseniibacteriota bacterium</name>
    <dbReference type="NCBI Taxonomy" id="2212470"/>
    <lineage>
        <taxon>Bacteria</taxon>
        <taxon>Candidatus Eiseniibacteriota</taxon>
    </lineage>
</organism>
<dbReference type="GO" id="GO:0042276">
    <property type="term" value="P:error-prone translesion synthesis"/>
    <property type="evidence" value="ECO:0007669"/>
    <property type="project" value="TreeGrafter"/>
</dbReference>
<protein>
    <submittedName>
        <fullName evidence="3">DNA polymerase IV</fullName>
    </submittedName>
</protein>
<dbReference type="Gene3D" id="1.10.150.20">
    <property type="entry name" value="5' to 3' exonuclease, C-terminal subdomain"/>
    <property type="match status" value="1"/>
</dbReference>
<gene>
    <name evidence="3" type="ORF">KJ970_10630</name>
</gene>
<dbReference type="GO" id="GO:0003887">
    <property type="term" value="F:DNA-directed DNA polymerase activity"/>
    <property type="evidence" value="ECO:0007669"/>
    <property type="project" value="InterPro"/>
</dbReference>
<dbReference type="CDD" id="cd03586">
    <property type="entry name" value="PolY_Pol_IV_kappa"/>
    <property type="match status" value="1"/>
</dbReference>
<dbReference type="GO" id="GO:0003684">
    <property type="term" value="F:damaged DNA binding"/>
    <property type="evidence" value="ECO:0007669"/>
    <property type="project" value="InterPro"/>
</dbReference>
<evidence type="ECO:0000313" key="3">
    <source>
        <dbReference type="EMBL" id="MBU2691369.1"/>
    </source>
</evidence>
<dbReference type="Proteomes" id="UP000777784">
    <property type="component" value="Unassembled WGS sequence"/>
</dbReference>
<evidence type="ECO:0000256" key="1">
    <source>
        <dbReference type="ARBA" id="ARBA00010945"/>
    </source>
</evidence>
<dbReference type="Pfam" id="PF11798">
    <property type="entry name" value="IMS_HHH"/>
    <property type="match status" value="1"/>
</dbReference>
<dbReference type="InterPro" id="IPR043502">
    <property type="entry name" value="DNA/RNA_pol_sf"/>
</dbReference>
<name>A0A948S040_UNCEI</name>
<dbReference type="AlphaFoldDB" id="A0A948S040"/>
<dbReference type="PANTHER" id="PTHR11076:SF33">
    <property type="entry name" value="DNA POLYMERASE KAPPA"/>
    <property type="match status" value="1"/>
</dbReference>
<dbReference type="GO" id="GO:0005829">
    <property type="term" value="C:cytosol"/>
    <property type="evidence" value="ECO:0007669"/>
    <property type="project" value="TreeGrafter"/>
</dbReference>
<dbReference type="GO" id="GO:0006281">
    <property type="term" value="P:DNA repair"/>
    <property type="evidence" value="ECO:0007669"/>
    <property type="project" value="InterPro"/>
</dbReference>
<dbReference type="SUPFAM" id="SSF100879">
    <property type="entry name" value="Lesion bypass DNA polymerase (Y-family), little finger domain"/>
    <property type="match status" value="1"/>
</dbReference>
<dbReference type="InterPro" id="IPR050116">
    <property type="entry name" value="DNA_polymerase-Y"/>
</dbReference>
<feature type="non-terminal residue" evidence="3">
    <location>
        <position position="220"/>
    </location>
</feature>
<evidence type="ECO:0000259" key="2">
    <source>
        <dbReference type="PROSITE" id="PS50173"/>
    </source>
</evidence>
<dbReference type="Gene3D" id="3.30.1490.100">
    <property type="entry name" value="DNA polymerase, Y-family, little finger domain"/>
    <property type="match status" value="1"/>
</dbReference>
<dbReference type="InterPro" id="IPR024728">
    <property type="entry name" value="PolY_HhH_motif"/>
</dbReference>
<evidence type="ECO:0000313" key="4">
    <source>
        <dbReference type="Proteomes" id="UP000777784"/>
    </source>
</evidence>
<dbReference type="Pfam" id="PF00817">
    <property type="entry name" value="IMS"/>
    <property type="match status" value="1"/>
</dbReference>
<comment type="similarity">
    <text evidence="1">Belongs to the DNA polymerase type-Y family.</text>
</comment>
<dbReference type="PROSITE" id="PS50173">
    <property type="entry name" value="UMUC"/>
    <property type="match status" value="1"/>
</dbReference>
<dbReference type="InterPro" id="IPR017961">
    <property type="entry name" value="DNA_pol_Y-fam_little_finger"/>
</dbReference>
<dbReference type="PANTHER" id="PTHR11076">
    <property type="entry name" value="DNA REPAIR POLYMERASE UMUC / TRANSFERASE FAMILY MEMBER"/>
    <property type="match status" value="1"/>
</dbReference>
<dbReference type="SUPFAM" id="SSF56672">
    <property type="entry name" value="DNA/RNA polymerases"/>
    <property type="match status" value="1"/>
</dbReference>
<dbReference type="EMBL" id="JAHJDP010000057">
    <property type="protein sequence ID" value="MBU2691369.1"/>
    <property type="molecule type" value="Genomic_DNA"/>
</dbReference>
<dbReference type="GO" id="GO:0009432">
    <property type="term" value="P:SOS response"/>
    <property type="evidence" value="ECO:0007669"/>
    <property type="project" value="TreeGrafter"/>
</dbReference>
<feature type="domain" description="UmuC" evidence="2">
    <location>
        <begin position="1"/>
        <end position="104"/>
    </location>
</feature>
<dbReference type="InterPro" id="IPR001126">
    <property type="entry name" value="UmuC"/>
</dbReference>
<dbReference type="InterPro" id="IPR043128">
    <property type="entry name" value="Rev_trsase/Diguanyl_cyclase"/>
</dbReference>
<comment type="caution">
    <text evidence="3">The sequence shown here is derived from an EMBL/GenBank/DDBJ whole genome shotgun (WGS) entry which is preliminary data.</text>
</comment>
<dbReference type="Gene3D" id="3.30.70.270">
    <property type="match status" value="1"/>
</dbReference>
<sequence>MSRQIMDILHSYSPCVEPLSLDEGFLDLTGTRNALGDPPDIGRKIKNAILEATRLTASVGIAPVKFVAKIASDHQKPDGLTVVEPGGVIAFLHPLPISDLWGVGPRTREILEGMGLRTIGDLAAAGRKRLVHRFGLHGEHLYDLSQGSDDRDVVPDWDAKSYSHEQTFARDQTDGELLEGMLLDQSLRVSRRLRRDDVTGRIVQLKIRYHDFSTYTRRVT</sequence>
<dbReference type="InterPro" id="IPR036775">
    <property type="entry name" value="DNA_pol_Y-fam_lit_finger_sf"/>
</dbReference>
<dbReference type="Pfam" id="PF11799">
    <property type="entry name" value="IMS_C"/>
    <property type="match status" value="1"/>
</dbReference>
<proteinExistence type="inferred from homology"/>
<accession>A0A948S040</accession>